<feature type="domain" description="GxGYxYP putative glycoside hydrolase first N-terminal" evidence="2">
    <location>
        <begin position="41"/>
        <end position="110"/>
    </location>
</feature>
<accession>A0A934J666</accession>
<dbReference type="AlphaFoldDB" id="A0A934J666"/>
<evidence type="ECO:0000259" key="4">
    <source>
        <dbReference type="Pfam" id="PF20958"/>
    </source>
</evidence>
<dbReference type="InterPro" id="IPR025832">
    <property type="entry name" value="GxGYxYP_C"/>
</dbReference>
<dbReference type="InterPro" id="IPR038410">
    <property type="entry name" value="GxGYxYP_C_sf"/>
</dbReference>
<feature type="domain" description="GxGYxYP putative glycoside hydrolase third N-terminal" evidence="4">
    <location>
        <begin position="178"/>
        <end position="261"/>
    </location>
</feature>
<dbReference type="Pfam" id="PF14323">
    <property type="entry name" value="GxGYxYP_C"/>
    <property type="match status" value="1"/>
</dbReference>
<dbReference type="InterPro" id="IPR048310">
    <property type="entry name" value="GxGYxYP_N_2nd"/>
</dbReference>
<dbReference type="InterPro" id="IPR048309">
    <property type="entry name" value="GxGYxYP_N_3rd"/>
</dbReference>
<evidence type="ECO:0008006" key="7">
    <source>
        <dbReference type="Google" id="ProtNLM"/>
    </source>
</evidence>
<dbReference type="Pfam" id="PF16216">
    <property type="entry name" value="GxGYxYP_N"/>
    <property type="match status" value="1"/>
</dbReference>
<protein>
    <recommendedName>
        <fullName evidence="7">GxGYxY sequence motif-containing protein</fullName>
    </recommendedName>
</protein>
<proteinExistence type="predicted"/>
<dbReference type="EMBL" id="JAELUP010000072">
    <property type="protein sequence ID" value="MBJ6362464.1"/>
    <property type="molecule type" value="Genomic_DNA"/>
</dbReference>
<name>A0A934J666_9BACL</name>
<organism evidence="5 6">
    <name type="scientific">Paenibacillus roseus</name>
    <dbReference type="NCBI Taxonomy" id="2798579"/>
    <lineage>
        <taxon>Bacteria</taxon>
        <taxon>Bacillati</taxon>
        <taxon>Bacillota</taxon>
        <taxon>Bacilli</taxon>
        <taxon>Bacillales</taxon>
        <taxon>Paenibacillaceae</taxon>
        <taxon>Paenibacillus</taxon>
    </lineage>
</organism>
<dbReference type="PROSITE" id="PS51257">
    <property type="entry name" value="PROKAR_LIPOPROTEIN"/>
    <property type="match status" value="1"/>
</dbReference>
<dbReference type="PANTHER" id="PTHR37321:SF1">
    <property type="entry name" value="EXPORTED PROTEIN"/>
    <property type="match status" value="1"/>
</dbReference>
<dbReference type="Proteomes" id="UP000640274">
    <property type="component" value="Unassembled WGS sequence"/>
</dbReference>
<comment type="caution">
    <text evidence="5">The sequence shown here is derived from an EMBL/GenBank/DDBJ whole genome shotgun (WGS) entry which is preliminary data.</text>
</comment>
<reference evidence="5" key="1">
    <citation type="submission" date="2020-12" db="EMBL/GenBank/DDBJ databases">
        <authorList>
            <person name="Huq M.A."/>
        </authorList>
    </citation>
    <scope>NUCLEOTIDE SEQUENCE</scope>
    <source>
        <strain evidence="5">MAHUQ-46</strain>
    </source>
</reference>
<dbReference type="InterPro" id="IPR032626">
    <property type="entry name" value="GxGYxYP_N_1st"/>
</dbReference>
<evidence type="ECO:0000259" key="3">
    <source>
        <dbReference type="Pfam" id="PF20957"/>
    </source>
</evidence>
<dbReference type="RefSeq" id="WP_199020005.1">
    <property type="nucleotide sequence ID" value="NZ_JAELUP010000072.1"/>
</dbReference>
<evidence type="ECO:0000259" key="2">
    <source>
        <dbReference type="Pfam" id="PF16216"/>
    </source>
</evidence>
<evidence type="ECO:0000313" key="6">
    <source>
        <dbReference type="Proteomes" id="UP000640274"/>
    </source>
</evidence>
<dbReference type="Pfam" id="PF20957">
    <property type="entry name" value="GxGYxYP_N_2nd"/>
    <property type="match status" value="1"/>
</dbReference>
<feature type="domain" description="GxGYxYP putative glycoside hydrolase second N-terminal" evidence="3">
    <location>
        <begin position="113"/>
        <end position="168"/>
    </location>
</feature>
<evidence type="ECO:0000313" key="5">
    <source>
        <dbReference type="EMBL" id="MBJ6362464.1"/>
    </source>
</evidence>
<sequence>MMKQYIRLGFFLAIFLGLVGCSSSSGKAEFSYFPKLAKPEHLYVIEKASLSPEQFVMISTLQGVLAQNKPEIYINDTGPYNGWLEDIKSGYGVTTEEIGDAWELITKFKDRLKGFIVYENHLPSINVATSLAGLWQGIAVEKSLVSQVEALGLTQLEDVSDKDDSWLILEHGSEFSKKLIVQQDTEKGELRDIGVAYKAMYIFSSSSAITELPAVFDALDTDAVRLGWGPGDEFSHVGLASLQGVGTIATDWAVNLTTLSGIERKAPFKQPKQPKIGPADPKAHYVAFVMSDGDNVQWLLNDFTTSDRYFGSPDRGSFPMGWQLAPTLADLAPSVLSWIYDYAAETDNFVGGVSGTSYFYPGDYPPDALKANAEHLDAYLRKTDMRITTILERSNPSTEVLKAYASAKHLDGAILLYGEKYVGPGGKVHWVDGKPFVGIRETLWSTDPVAMANRINGYETDPTKAEGYTIVNVHPWSHTMADVKKVVDNLDGHVKIVTPQELIDRIRRDVVDKTGE</sequence>
<keyword evidence="6" id="KW-1185">Reference proteome</keyword>
<dbReference type="PANTHER" id="PTHR37321">
    <property type="entry name" value="EXPORTED PROTEIN-RELATED"/>
    <property type="match status" value="1"/>
</dbReference>
<gene>
    <name evidence="5" type="ORF">JFN88_14450</name>
</gene>
<dbReference type="Pfam" id="PF20958">
    <property type="entry name" value="GxGYxYP_N_3rd"/>
    <property type="match status" value="1"/>
</dbReference>
<evidence type="ECO:0000259" key="1">
    <source>
        <dbReference type="Pfam" id="PF14323"/>
    </source>
</evidence>
<dbReference type="Gene3D" id="3.20.20.490">
    <property type="entry name" value="GxGYxYP glycoside hydrolase, C-terminal domain"/>
    <property type="match status" value="1"/>
</dbReference>
<feature type="domain" description="GxGYxYP putative glycoside hydrolase C-terminal" evidence="1">
    <location>
        <begin position="283"/>
        <end position="507"/>
    </location>
</feature>